<feature type="domain" description="Major vault protein repeat" evidence="9">
    <location>
        <begin position="742"/>
        <end position="781"/>
    </location>
</feature>
<dbReference type="PANTHER" id="PTHR14165:SF3">
    <property type="entry name" value="MAJOR VAULT PROTEIN"/>
    <property type="match status" value="1"/>
</dbReference>
<keyword evidence="4" id="KW-0677">Repeat</keyword>
<dbReference type="Gene3D" id="6.20.380.10">
    <property type="match status" value="1"/>
</dbReference>
<dbReference type="GO" id="GO:0005737">
    <property type="term" value="C:cytoplasm"/>
    <property type="evidence" value="ECO:0007669"/>
    <property type="project" value="UniProtKB-SubCell"/>
</dbReference>
<evidence type="ECO:0000256" key="3">
    <source>
        <dbReference type="ARBA" id="ARBA00022490"/>
    </source>
</evidence>
<feature type="domain" description="Major vault protein repeat" evidence="9">
    <location>
        <begin position="794"/>
        <end position="837"/>
    </location>
</feature>
<evidence type="ECO:0000259" key="11">
    <source>
        <dbReference type="Pfam" id="PF17794"/>
    </source>
</evidence>
<evidence type="ECO:0000256" key="4">
    <source>
        <dbReference type="ARBA" id="ARBA00022737"/>
    </source>
</evidence>
<evidence type="ECO:0000313" key="13">
    <source>
        <dbReference type="EMBL" id="KAJ0409674.1"/>
    </source>
</evidence>
<feature type="domain" description="Major vault protein repeat" evidence="11">
    <location>
        <begin position="644"/>
        <end position="684"/>
    </location>
</feature>
<dbReference type="Pfam" id="PF17795">
    <property type="entry name" value="Vault_3"/>
    <property type="match status" value="1"/>
</dbReference>
<dbReference type="InterPro" id="IPR043023">
    <property type="entry name" value="MVP_rep_sf"/>
</dbReference>
<name>A0AAD5QFB2_PYTIN</name>
<feature type="region of interest" description="Disordered" evidence="8">
    <location>
        <begin position="217"/>
        <end position="238"/>
    </location>
</feature>
<dbReference type="Proteomes" id="UP001209570">
    <property type="component" value="Unassembled WGS sequence"/>
</dbReference>
<evidence type="ECO:0000256" key="2">
    <source>
        <dbReference type="ARBA" id="ARBA00004496"/>
    </source>
</evidence>
<feature type="repeat" description="MVP" evidence="7">
    <location>
        <begin position="697"/>
        <end position="744"/>
    </location>
</feature>
<dbReference type="InterPro" id="IPR043179">
    <property type="entry name" value="Vault_2_sf"/>
</dbReference>
<sequence>MLLVLAQRAESEIAAFFRRPNALASLQSLYGQTISSLSAASASSSAKTTEQALNVLDMAVQKVVEKLSWQLLKDPDATPVSVGVPELLDLCIDGIVHKCLNSTAAYKLLEDLMDGQTISTCEKLWDLLEERKQRLSSSDFIPESGRPTKASLCLLRLCNALLRRVSKTHNSVFCGRILVFLSFTFALSERSAVNLLGKPNTANTTLFEDQDEFEAAEAHDSAQTSNTALPSAVELDKERDPDAAPVDYNLYRTFWDLQRFCRDHQLVTKSVEDWEKFFEELNTVLSAFEGNAFSPDDLERSRDLLATPATADASHEHFFQPKYLTNSRLFRLQLRDPIMRECMLTQILILFNHLAKTKAPEGCQTPKSKLPELTERVIKLLRETPSDGKGFSEMLTIVLERERNWIKWKLEKCPPYERLPATTPEEATAAAAAPPKKRRLGDAAPLGAMNKRLRTGNTNAGSSMLEQILSESAKPTAILEKMKAPDRATAVPIETYMQRFTEAWDPENGIEEEYWPDKEKLFCWRTLRAAMKSNVEHLHLAKNGAGAVVKGILGISNDTVSKADPVDSETSIKAEDAYSDNDEDNWDDELNLLAMQMQRYQYRRLSLPELWTIWWVQNMKGSVVLLRLLLNYHADINAMSSLTRKSSGNIVRDQYQQAKLRHGEVEFRIFDQFPDPFPLYPGELQAGSIKKLRVVPVDSALKVRATRKFDKFVAGDEWLFIGPATYVPRVEEEIVAEVNAIIIKKNQAIKFRAEKKCKDSLGIERDAGEEWLVRTPGAYLPQIDEVLVDVIFAHILTERTALHLRAVRTFKDVYGVQRKAGEEWLVTSEIAETHVPDVHEEVVGTVEITTLTNRQYCVIVDPVVDGVQRRGTREMRKVQVLEVRKAIPLDANEGVYVRDKKTGHVYDYKTKSSRIMFGPTLVMLEPEEQFTVLRLAGGVPKQPNVIKTLCLQLGPDFMRDQIIVETSDHARLRLTIAYNWHFRVNQADHAEASKVFNVKDFVGDACKTLASRIRGAVAVESFDHFHKHSAKIIRTSIFGVDENGKLRPSLVFDANYLCITNVDIQSAEPVDQLTRESLQKSVQLAIEITTKSQEARAKSQAMKEEEEAKGQLLTQQLENQAAAEQARKNLVQLSAECAAVEAEGEAVGKAKAAAQAAEIEGLAAVRQAELKAQADRIVHEASLRRLREEHELQIAHARQLAEIEVGKKRELMSIEAEKFQQLVGSIGKETLVEMARVGPENQVRMLEALGLNGYLITDGKSPVNLVGTAGGLISKIASDVGENESSAMSDNWHLEVKFHGRSIGMVGRLPAEKRNLLREFPKRLALSTKAKLNAVPSKGFFCKFVAKHVEEMKVYMIKNECSLCVTFVASTYNLTLYLLAPASLKDREGVVIGFIVAEVNHELEEKLVERQKVMQEIEITAKQMSSRFGDPMLEFELLMDQLETKPSAIPRIPKPPKLNFKKVDLSTITYKETNDNGTVGVAVSGIPNAVRRITKEEHHDGLNKVARCGELGETFVVVNGSVREVEKFQMQYGHRLTPFDGLVDAEGSVGGFPNDRVYEYPADIYWDASSFYNNCILVPGCIIDPQDDTGPIELNQLYIVTWKEVAQREEFFLAYGTSYYEDDDKESKGPSARGHLSITTFRFQLAEGFEVFQAKVNSRTAKELAAFPGESHVRVDPAIYIRPGVHSKQAELVELTDKNFETRIRKTYRNFLKRKATQSANEQFECDIYTYSQFQ</sequence>
<accession>A0AAD5QFB2</accession>
<evidence type="ECO:0000259" key="9">
    <source>
        <dbReference type="Pfam" id="PF01505"/>
    </source>
</evidence>
<keyword evidence="6 7" id="KW-0687">Ribonucleoprotein</keyword>
<dbReference type="InterPro" id="IPR040989">
    <property type="entry name" value="Vault_3"/>
</dbReference>
<dbReference type="Gene3D" id="6.10.250.720">
    <property type="match status" value="1"/>
</dbReference>
<dbReference type="Pfam" id="PF01505">
    <property type="entry name" value="Vault"/>
    <property type="match status" value="3"/>
</dbReference>
<feature type="domain" description="Major vault protein repeat" evidence="9">
    <location>
        <begin position="694"/>
        <end position="729"/>
    </location>
</feature>
<dbReference type="InterPro" id="IPR002499">
    <property type="entry name" value="Vault_N"/>
</dbReference>
<feature type="repeat" description="MVP" evidence="7">
    <location>
        <begin position="745"/>
        <end position="797"/>
    </location>
</feature>
<feature type="domain" description="Major vault protein shoulder" evidence="10">
    <location>
        <begin position="954"/>
        <end position="1071"/>
    </location>
</feature>
<keyword evidence="3 7" id="KW-0963">Cytoplasm</keyword>
<dbReference type="FunFam" id="3.30.479.30:FF:000010">
    <property type="entry name" value="major vault protein-like"/>
    <property type="match status" value="1"/>
</dbReference>
<comment type="caution">
    <text evidence="13">The sequence shown here is derived from an EMBL/GenBank/DDBJ whole genome shotgun (WGS) entry which is preliminary data.</text>
</comment>
<dbReference type="PROSITE" id="PS51224">
    <property type="entry name" value="MVP"/>
    <property type="match status" value="3"/>
</dbReference>
<gene>
    <name evidence="13" type="ORF">P43SY_008546</name>
</gene>
<dbReference type="Gene3D" id="2.30.30.550">
    <property type="entry name" value="Major Vault Protein repeat"/>
    <property type="match status" value="3"/>
</dbReference>
<evidence type="ECO:0000256" key="8">
    <source>
        <dbReference type="SAM" id="MobiDB-lite"/>
    </source>
</evidence>
<feature type="compositionally biased region" description="Low complexity" evidence="8">
    <location>
        <begin position="420"/>
        <end position="434"/>
    </location>
</feature>
<keyword evidence="14" id="KW-1185">Reference proteome</keyword>
<dbReference type="InterPro" id="IPR041134">
    <property type="entry name" value="Vault_2"/>
</dbReference>
<dbReference type="InterPro" id="IPR021861">
    <property type="entry name" value="THO_THOC1"/>
</dbReference>
<organism evidence="13 14">
    <name type="scientific">Pythium insidiosum</name>
    <name type="common">Pythiosis disease agent</name>
    <dbReference type="NCBI Taxonomy" id="114742"/>
    <lineage>
        <taxon>Eukaryota</taxon>
        <taxon>Sar</taxon>
        <taxon>Stramenopiles</taxon>
        <taxon>Oomycota</taxon>
        <taxon>Peronosporomycetes</taxon>
        <taxon>Pythiales</taxon>
        <taxon>Pythiaceae</taxon>
        <taxon>Pythium</taxon>
    </lineage>
</organism>
<dbReference type="Pfam" id="PF11957">
    <property type="entry name" value="efThoc1"/>
    <property type="match status" value="1"/>
</dbReference>
<dbReference type="FunFam" id="2.30.30.570:FF:000001">
    <property type="entry name" value="major vault protein-like"/>
    <property type="match status" value="1"/>
</dbReference>
<evidence type="ECO:0000313" key="14">
    <source>
        <dbReference type="Proteomes" id="UP001209570"/>
    </source>
</evidence>
<evidence type="ECO:0000259" key="10">
    <source>
        <dbReference type="Pfam" id="PF11978"/>
    </source>
</evidence>
<dbReference type="Gene3D" id="2.30.30.560">
    <property type="match status" value="2"/>
</dbReference>
<dbReference type="PANTHER" id="PTHR14165">
    <property type="entry name" value="MAJOR VAULT PROTEIN"/>
    <property type="match status" value="1"/>
</dbReference>
<dbReference type="EMBL" id="JAKCXM010000003">
    <property type="protein sequence ID" value="KAJ0409674.1"/>
    <property type="molecule type" value="Genomic_DNA"/>
</dbReference>
<feature type="domain" description="Major vault protein repeat" evidence="12">
    <location>
        <begin position="904"/>
        <end position="953"/>
    </location>
</feature>
<dbReference type="InterPro" id="IPR021870">
    <property type="entry name" value="MVP_shoulder"/>
</dbReference>
<evidence type="ECO:0000256" key="1">
    <source>
        <dbReference type="ARBA" id="ARBA00004123"/>
    </source>
</evidence>
<dbReference type="Gene3D" id="3.30.479.30">
    <property type="entry name" value="Band 7 domain"/>
    <property type="match status" value="1"/>
</dbReference>
<dbReference type="FunFam" id="2.30.30.550:FF:000001">
    <property type="entry name" value="major vault protein-like"/>
    <property type="match status" value="3"/>
</dbReference>
<evidence type="ECO:0000256" key="5">
    <source>
        <dbReference type="ARBA" id="ARBA00023242"/>
    </source>
</evidence>
<evidence type="ECO:0000256" key="6">
    <source>
        <dbReference type="ARBA" id="ARBA00023274"/>
    </source>
</evidence>
<comment type="subcellular location">
    <subcellularLocation>
        <location evidence="2 7">Cytoplasm</location>
    </subcellularLocation>
    <subcellularLocation>
        <location evidence="1">Nucleus</location>
    </subcellularLocation>
</comment>
<dbReference type="InterPro" id="IPR039059">
    <property type="entry name" value="MVP"/>
</dbReference>
<evidence type="ECO:0000256" key="7">
    <source>
        <dbReference type="PROSITE-ProRule" id="PRU00571"/>
    </source>
</evidence>
<dbReference type="InterPro" id="IPR041139">
    <property type="entry name" value="MVP_rep_dom"/>
</dbReference>
<dbReference type="Pfam" id="PF11978">
    <property type="entry name" value="MVP_shoulder"/>
    <property type="match status" value="1"/>
</dbReference>
<feature type="repeat" description="MVP" evidence="7">
    <location>
        <begin position="798"/>
        <end position="852"/>
    </location>
</feature>
<feature type="region of interest" description="Disordered" evidence="8">
    <location>
        <begin position="419"/>
        <end position="442"/>
    </location>
</feature>
<dbReference type="Pfam" id="PF17794">
    <property type="entry name" value="Vault_2"/>
    <property type="match status" value="1"/>
</dbReference>
<dbReference type="GO" id="GO:0005634">
    <property type="term" value="C:nucleus"/>
    <property type="evidence" value="ECO:0007669"/>
    <property type="project" value="UniProtKB-SubCell"/>
</dbReference>
<dbReference type="CDD" id="cd08825">
    <property type="entry name" value="MVP_shoulder"/>
    <property type="match status" value="1"/>
</dbReference>
<dbReference type="GO" id="GO:1990904">
    <property type="term" value="C:ribonucleoprotein complex"/>
    <property type="evidence" value="ECO:0007669"/>
    <property type="project" value="UniProtKB-UniRule"/>
</dbReference>
<keyword evidence="5" id="KW-0539">Nucleus</keyword>
<dbReference type="Gene3D" id="2.30.30.570">
    <property type="match status" value="1"/>
</dbReference>
<proteinExistence type="predicted"/>
<protein>
    <submittedName>
        <fullName evidence="13">Uncharacterized protein</fullName>
    </submittedName>
</protein>
<evidence type="ECO:0000259" key="12">
    <source>
        <dbReference type="Pfam" id="PF17795"/>
    </source>
</evidence>
<reference evidence="13" key="1">
    <citation type="submission" date="2021-12" db="EMBL/GenBank/DDBJ databases">
        <title>Prjna785345.</title>
        <authorList>
            <person name="Rujirawat T."/>
            <person name="Krajaejun T."/>
        </authorList>
    </citation>
    <scope>NUCLEOTIDE SEQUENCE</scope>
    <source>
        <strain evidence="13">Pi057C3</strain>
    </source>
</reference>
<dbReference type="InterPro" id="IPR036013">
    <property type="entry name" value="Band_7/SPFH_dom_sf"/>
</dbReference>